<dbReference type="EMBL" id="CADCWE010000176">
    <property type="protein sequence ID" value="CAA9548606.1"/>
    <property type="molecule type" value="Genomic_DNA"/>
</dbReference>
<dbReference type="Gene3D" id="2.60.120.10">
    <property type="entry name" value="Jelly Rolls"/>
    <property type="match status" value="1"/>
</dbReference>
<dbReference type="InterPro" id="IPR011051">
    <property type="entry name" value="RmlC_Cupin_sf"/>
</dbReference>
<dbReference type="InterPro" id="IPR014710">
    <property type="entry name" value="RmlC-like_jellyroll"/>
</dbReference>
<evidence type="ECO:0008006" key="2">
    <source>
        <dbReference type="Google" id="ProtNLM"/>
    </source>
</evidence>
<proteinExistence type="predicted"/>
<protein>
    <recommendedName>
        <fullName evidence="2">Cupin 2 conserved barrel domain-containing protein</fullName>
    </recommendedName>
</protein>
<sequence>MELTPTDSAIPTHLAEVGAWFAPGYAPVLDFHGWRVAMLRRGEATDPARFHRVERHRETNEVFILTAGRADLILMDGDAEPGDAHVVPMTQNVAYNVGQAVWHHVVMDEAAHIVLVERTDTSAANSDYAELGAERVREISDRFRR</sequence>
<name>A0A6J4UEM4_9BACT</name>
<gene>
    <name evidence="1" type="ORF">AVDCRST_MAG73-2661</name>
</gene>
<dbReference type="SUPFAM" id="SSF51182">
    <property type="entry name" value="RmlC-like cupins"/>
    <property type="match status" value="1"/>
</dbReference>
<organism evidence="1">
    <name type="scientific">uncultured Thermomicrobiales bacterium</name>
    <dbReference type="NCBI Taxonomy" id="1645740"/>
    <lineage>
        <taxon>Bacteria</taxon>
        <taxon>Pseudomonadati</taxon>
        <taxon>Thermomicrobiota</taxon>
        <taxon>Thermomicrobia</taxon>
        <taxon>Thermomicrobiales</taxon>
        <taxon>environmental samples</taxon>
    </lineage>
</organism>
<reference evidence="1" key="1">
    <citation type="submission" date="2020-02" db="EMBL/GenBank/DDBJ databases">
        <authorList>
            <person name="Meier V. D."/>
        </authorList>
    </citation>
    <scope>NUCLEOTIDE SEQUENCE</scope>
    <source>
        <strain evidence="1">AVDCRST_MAG73</strain>
    </source>
</reference>
<dbReference type="AlphaFoldDB" id="A0A6J4UEM4"/>
<accession>A0A6J4UEM4</accession>
<evidence type="ECO:0000313" key="1">
    <source>
        <dbReference type="EMBL" id="CAA9548606.1"/>
    </source>
</evidence>